<gene>
    <name evidence="2" type="ORF">CGI_10001593</name>
</gene>
<sequence length="126" mass="13588">MGDEMNVQCTVTNPESLSDVTNGSLVITKDGSVLQGQMRKDGIQDTKMVQDKVNNAIQTMKNITSTNELSAGDLSSSLDILEKIVDLTNSTGSIIEKENVFYGVIDNVLSANNSKSWKTVSEKGSK</sequence>
<dbReference type="EMBL" id="JH818468">
    <property type="protein sequence ID" value="EKC36394.1"/>
    <property type="molecule type" value="Genomic_DNA"/>
</dbReference>
<protein>
    <recommendedName>
        <fullName evidence="1">AGRL2-4 GAIN subdomain A domain-containing protein</fullName>
    </recommendedName>
</protein>
<dbReference type="Gene3D" id="1.25.40.610">
    <property type="match status" value="1"/>
</dbReference>
<evidence type="ECO:0000259" key="1">
    <source>
        <dbReference type="Pfam" id="PF16489"/>
    </source>
</evidence>
<dbReference type="InterPro" id="IPR032471">
    <property type="entry name" value="AGRL2-4_GAIN_subdom_A"/>
</dbReference>
<proteinExistence type="predicted"/>
<reference evidence="2" key="1">
    <citation type="journal article" date="2012" name="Nature">
        <title>The oyster genome reveals stress adaptation and complexity of shell formation.</title>
        <authorList>
            <person name="Zhang G."/>
            <person name="Fang X."/>
            <person name="Guo X."/>
            <person name="Li L."/>
            <person name="Luo R."/>
            <person name="Xu F."/>
            <person name="Yang P."/>
            <person name="Zhang L."/>
            <person name="Wang X."/>
            <person name="Qi H."/>
            <person name="Xiong Z."/>
            <person name="Que H."/>
            <person name="Xie Y."/>
            <person name="Holland P.W."/>
            <person name="Paps J."/>
            <person name="Zhu Y."/>
            <person name="Wu F."/>
            <person name="Chen Y."/>
            <person name="Wang J."/>
            <person name="Peng C."/>
            <person name="Meng J."/>
            <person name="Yang L."/>
            <person name="Liu J."/>
            <person name="Wen B."/>
            <person name="Zhang N."/>
            <person name="Huang Z."/>
            <person name="Zhu Q."/>
            <person name="Feng Y."/>
            <person name="Mount A."/>
            <person name="Hedgecock D."/>
            <person name="Xu Z."/>
            <person name="Liu Y."/>
            <person name="Domazet-Loso T."/>
            <person name="Du Y."/>
            <person name="Sun X."/>
            <person name="Zhang S."/>
            <person name="Liu B."/>
            <person name="Cheng P."/>
            <person name="Jiang X."/>
            <person name="Li J."/>
            <person name="Fan D."/>
            <person name="Wang W."/>
            <person name="Fu W."/>
            <person name="Wang T."/>
            <person name="Wang B."/>
            <person name="Zhang J."/>
            <person name="Peng Z."/>
            <person name="Li Y."/>
            <person name="Li N."/>
            <person name="Wang J."/>
            <person name="Chen M."/>
            <person name="He Y."/>
            <person name="Tan F."/>
            <person name="Song X."/>
            <person name="Zheng Q."/>
            <person name="Huang R."/>
            <person name="Yang H."/>
            <person name="Du X."/>
            <person name="Chen L."/>
            <person name="Yang M."/>
            <person name="Gaffney P.M."/>
            <person name="Wang S."/>
            <person name="Luo L."/>
            <person name="She Z."/>
            <person name="Ming Y."/>
            <person name="Huang W."/>
            <person name="Zhang S."/>
            <person name="Huang B."/>
            <person name="Zhang Y."/>
            <person name="Qu T."/>
            <person name="Ni P."/>
            <person name="Miao G."/>
            <person name="Wang J."/>
            <person name="Wang Q."/>
            <person name="Steinberg C.E."/>
            <person name="Wang H."/>
            <person name="Li N."/>
            <person name="Qian L."/>
            <person name="Zhang G."/>
            <person name="Li Y."/>
            <person name="Yang H."/>
            <person name="Liu X."/>
            <person name="Wang J."/>
            <person name="Yin Y."/>
            <person name="Wang J."/>
        </authorList>
    </citation>
    <scope>NUCLEOTIDE SEQUENCE [LARGE SCALE GENOMIC DNA]</scope>
    <source>
        <strain evidence="2">05x7-T-G4-1.051#20</strain>
    </source>
</reference>
<organism evidence="2">
    <name type="scientific">Magallana gigas</name>
    <name type="common">Pacific oyster</name>
    <name type="synonym">Crassostrea gigas</name>
    <dbReference type="NCBI Taxonomy" id="29159"/>
    <lineage>
        <taxon>Eukaryota</taxon>
        <taxon>Metazoa</taxon>
        <taxon>Spiralia</taxon>
        <taxon>Lophotrochozoa</taxon>
        <taxon>Mollusca</taxon>
        <taxon>Bivalvia</taxon>
        <taxon>Autobranchia</taxon>
        <taxon>Pteriomorphia</taxon>
        <taxon>Ostreida</taxon>
        <taxon>Ostreoidea</taxon>
        <taxon>Ostreidae</taxon>
        <taxon>Magallana</taxon>
    </lineage>
</organism>
<dbReference type="InParanoid" id="K1QYZ2"/>
<accession>K1QYZ2</accession>
<evidence type="ECO:0000313" key="2">
    <source>
        <dbReference type="EMBL" id="EKC36394.1"/>
    </source>
</evidence>
<dbReference type="Pfam" id="PF16489">
    <property type="entry name" value="GAIN"/>
    <property type="match status" value="1"/>
</dbReference>
<dbReference type="AlphaFoldDB" id="K1QYZ2"/>
<feature type="domain" description="AGRL2-4 GAIN subdomain A" evidence="1">
    <location>
        <begin position="43"/>
        <end position="123"/>
    </location>
</feature>
<name>K1QYZ2_MAGGI</name>
<dbReference type="HOGENOM" id="CLU_1983720_0_0_1"/>